<gene>
    <name evidence="1" type="ORF">ASPVEDRAFT_877786</name>
</gene>
<dbReference type="RefSeq" id="XP_040673489.1">
    <property type="nucleotide sequence ID" value="XM_040818157.1"/>
</dbReference>
<evidence type="ECO:0000313" key="2">
    <source>
        <dbReference type="Proteomes" id="UP000184073"/>
    </source>
</evidence>
<name>A0A1L9Q1R4_ASPVE</name>
<protein>
    <submittedName>
        <fullName evidence="1">Uncharacterized protein</fullName>
    </submittedName>
</protein>
<proteinExistence type="predicted"/>
<dbReference type="GeneID" id="63733668"/>
<accession>A0A1L9Q1R4</accession>
<organism evidence="1 2">
    <name type="scientific">Aspergillus versicolor CBS 583.65</name>
    <dbReference type="NCBI Taxonomy" id="1036611"/>
    <lineage>
        <taxon>Eukaryota</taxon>
        <taxon>Fungi</taxon>
        <taxon>Dikarya</taxon>
        <taxon>Ascomycota</taxon>
        <taxon>Pezizomycotina</taxon>
        <taxon>Eurotiomycetes</taxon>
        <taxon>Eurotiomycetidae</taxon>
        <taxon>Eurotiales</taxon>
        <taxon>Aspergillaceae</taxon>
        <taxon>Aspergillus</taxon>
        <taxon>Aspergillus subgen. Nidulantes</taxon>
    </lineage>
</organism>
<evidence type="ECO:0000313" key="1">
    <source>
        <dbReference type="EMBL" id="OJJ07727.1"/>
    </source>
</evidence>
<dbReference type="InterPro" id="IPR022698">
    <property type="entry name" value="OrsD"/>
</dbReference>
<dbReference type="Pfam" id="PF12013">
    <property type="entry name" value="OrsD"/>
    <property type="match status" value="1"/>
</dbReference>
<dbReference type="EMBL" id="KV878137">
    <property type="protein sequence ID" value="OJJ07727.1"/>
    <property type="molecule type" value="Genomic_DNA"/>
</dbReference>
<dbReference type="AlphaFoldDB" id="A0A1L9Q1R4"/>
<dbReference type="VEuPathDB" id="FungiDB:ASPVEDRAFT_877786"/>
<dbReference type="Proteomes" id="UP000184073">
    <property type="component" value="Unassembled WGS sequence"/>
</dbReference>
<keyword evidence="2" id="KW-1185">Reference proteome</keyword>
<dbReference type="STRING" id="1036611.A0A1L9Q1R4"/>
<sequence>MECVPIHFSQPLISSRDFSTLYNPTYQVWICTAPCCQYAVTPSTLLTYLRASHRSHPTMVTCPLRDAALEAMFRQPWADPVREHGHQPAAGDPPVLGLLGSGRLSATRARAWQQACPANRVVFCQRFYITQAGSHFFKVTCTAAGGPAGRGGKMKPVLTPAELVRARVDQALLAGEAAAEVEDGQVPALATYPTKISLWLELTRWPEYLRGQDLTIAALLGCLPDYDTEPLLIHLRPMTYHRYYQVWQSLVCFAYWSSRPDQAIWLR</sequence>
<dbReference type="OrthoDB" id="4493315at2759"/>
<reference evidence="2" key="1">
    <citation type="journal article" date="2017" name="Genome Biol.">
        <title>Comparative genomics reveals high biological diversity and specific adaptations in the industrially and medically important fungal genus Aspergillus.</title>
        <authorList>
            <person name="de Vries R.P."/>
            <person name="Riley R."/>
            <person name="Wiebenga A."/>
            <person name="Aguilar-Osorio G."/>
            <person name="Amillis S."/>
            <person name="Uchima C.A."/>
            <person name="Anderluh G."/>
            <person name="Asadollahi M."/>
            <person name="Askin M."/>
            <person name="Barry K."/>
            <person name="Battaglia E."/>
            <person name="Bayram O."/>
            <person name="Benocci T."/>
            <person name="Braus-Stromeyer S.A."/>
            <person name="Caldana C."/>
            <person name="Canovas D."/>
            <person name="Cerqueira G.C."/>
            <person name="Chen F."/>
            <person name="Chen W."/>
            <person name="Choi C."/>
            <person name="Clum A."/>
            <person name="Dos Santos R.A."/>
            <person name="Damasio A.R."/>
            <person name="Diallinas G."/>
            <person name="Emri T."/>
            <person name="Fekete E."/>
            <person name="Flipphi M."/>
            <person name="Freyberg S."/>
            <person name="Gallo A."/>
            <person name="Gournas C."/>
            <person name="Habgood R."/>
            <person name="Hainaut M."/>
            <person name="Harispe M.L."/>
            <person name="Henrissat B."/>
            <person name="Hilden K.S."/>
            <person name="Hope R."/>
            <person name="Hossain A."/>
            <person name="Karabika E."/>
            <person name="Karaffa L."/>
            <person name="Karanyi Z."/>
            <person name="Krasevec N."/>
            <person name="Kuo A."/>
            <person name="Kusch H."/>
            <person name="LaButti K."/>
            <person name="Lagendijk E.L."/>
            <person name="Lapidus A."/>
            <person name="Levasseur A."/>
            <person name="Lindquist E."/>
            <person name="Lipzen A."/>
            <person name="Logrieco A.F."/>
            <person name="MacCabe A."/>
            <person name="Maekelae M.R."/>
            <person name="Malavazi I."/>
            <person name="Melin P."/>
            <person name="Meyer V."/>
            <person name="Mielnichuk N."/>
            <person name="Miskei M."/>
            <person name="Molnar A.P."/>
            <person name="Mule G."/>
            <person name="Ngan C.Y."/>
            <person name="Orejas M."/>
            <person name="Orosz E."/>
            <person name="Ouedraogo J.P."/>
            <person name="Overkamp K.M."/>
            <person name="Park H.-S."/>
            <person name="Perrone G."/>
            <person name="Piumi F."/>
            <person name="Punt P.J."/>
            <person name="Ram A.F."/>
            <person name="Ramon A."/>
            <person name="Rauscher S."/>
            <person name="Record E."/>
            <person name="Riano-Pachon D.M."/>
            <person name="Robert V."/>
            <person name="Roehrig J."/>
            <person name="Ruller R."/>
            <person name="Salamov A."/>
            <person name="Salih N.S."/>
            <person name="Samson R.A."/>
            <person name="Sandor E."/>
            <person name="Sanguinetti M."/>
            <person name="Schuetze T."/>
            <person name="Sepcic K."/>
            <person name="Shelest E."/>
            <person name="Sherlock G."/>
            <person name="Sophianopoulou V."/>
            <person name="Squina F.M."/>
            <person name="Sun H."/>
            <person name="Susca A."/>
            <person name="Todd R.B."/>
            <person name="Tsang A."/>
            <person name="Unkles S.E."/>
            <person name="van de Wiele N."/>
            <person name="van Rossen-Uffink D."/>
            <person name="Oliveira J.V."/>
            <person name="Vesth T.C."/>
            <person name="Visser J."/>
            <person name="Yu J.-H."/>
            <person name="Zhou M."/>
            <person name="Andersen M.R."/>
            <person name="Archer D.B."/>
            <person name="Baker S.E."/>
            <person name="Benoit I."/>
            <person name="Brakhage A.A."/>
            <person name="Braus G.H."/>
            <person name="Fischer R."/>
            <person name="Frisvad J.C."/>
            <person name="Goldman G.H."/>
            <person name="Houbraken J."/>
            <person name="Oakley B."/>
            <person name="Pocsi I."/>
            <person name="Scazzocchio C."/>
            <person name="Seiboth B."/>
            <person name="vanKuyk P.A."/>
            <person name="Wortman J."/>
            <person name="Dyer P.S."/>
            <person name="Grigoriev I.V."/>
        </authorList>
    </citation>
    <scope>NUCLEOTIDE SEQUENCE [LARGE SCALE GENOMIC DNA]</scope>
    <source>
        <strain evidence="2">CBS 583.65</strain>
    </source>
</reference>